<accession>A0A804HYZ8</accession>
<dbReference type="AlphaFoldDB" id="A0A804HYZ8"/>
<sequence length="82" mass="8473">MDVRDNPNLYPKRALRFGLVLPQGGTPQPTDRAAVRRWGLWGGRSTPSGTGSGGPARPSIASAAASRGTTSSNNNCQGIGHS</sequence>
<keyword evidence="4" id="KW-1185">Reference proteome</keyword>
<reference evidence="3" key="2">
    <citation type="submission" date="2021-05" db="UniProtKB">
        <authorList>
            <consortium name="EnsemblPlants"/>
        </authorList>
    </citation>
    <scope>IDENTIFICATION</scope>
    <source>
        <strain evidence="3">subsp. malaccensis</strain>
    </source>
</reference>
<gene>
    <name evidence="2" type="ORF">GSMUA_59150.1</name>
</gene>
<dbReference type="Gramene" id="Ma02_t03890.1">
    <property type="protein sequence ID" value="Ma02_p03890.1"/>
    <property type="gene ID" value="Ma02_g03890"/>
</dbReference>
<name>A0A804HYZ8_MUSAM</name>
<evidence type="ECO:0000313" key="3">
    <source>
        <dbReference type="EnsemblPlants" id="Ma02_p03890.1"/>
    </source>
</evidence>
<evidence type="ECO:0000313" key="2">
    <source>
        <dbReference type="EMBL" id="CAG1861021.1"/>
    </source>
</evidence>
<dbReference type="EnsemblPlants" id="Ma02_t03890.1">
    <property type="protein sequence ID" value="Ma02_p03890.1"/>
    <property type="gene ID" value="Ma02_g03890"/>
</dbReference>
<protein>
    <submittedName>
        <fullName evidence="2">(wild Malaysian banana) hypothetical protein</fullName>
    </submittedName>
</protein>
<dbReference type="Proteomes" id="UP000012960">
    <property type="component" value="Unplaced"/>
</dbReference>
<dbReference type="EMBL" id="HG996467">
    <property type="protein sequence ID" value="CAG1861021.1"/>
    <property type="molecule type" value="Genomic_DNA"/>
</dbReference>
<reference evidence="2" key="1">
    <citation type="submission" date="2021-03" db="EMBL/GenBank/DDBJ databases">
        <authorList>
            <consortium name="Genoscope - CEA"/>
            <person name="William W."/>
        </authorList>
    </citation>
    <scope>NUCLEOTIDE SEQUENCE</scope>
    <source>
        <strain evidence="2">Doubled-haploid Pahang</strain>
    </source>
</reference>
<feature type="region of interest" description="Disordered" evidence="1">
    <location>
        <begin position="40"/>
        <end position="82"/>
    </location>
</feature>
<evidence type="ECO:0000256" key="1">
    <source>
        <dbReference type="SAM" id="MobiDB-lite"/>
    </source>
</evidence>
<proteinExistence type="predicted"/>
<organism evidence="3 4">
    <name type="scientific">Musa acuminata subsp. malaccensis</name>
    <name type="common">Wild banana</name>
    <name type="synonym">Musa malaccensis</name>
    <dbReference type="NCBI Taxonomy" id="214687"/>
    <lineage>
        <taxon>Eukaryota</taxon>
        <taxon>Viridiplantae</taxon>
        <taxon>Streptophyta</taxon>
        <taxon>Embryophyta</taxon>
        <taxon>Tracheophyta</taxon>
        <taxon>Spermatophyta</taxon>
        <taxon>Magnoliopsida</taxon>
        <taxon>Liliopsida</taxon>
        <taxon>Zingiberales</taxon>
        <taxon>Musaceae</taxon>
        <taxon>Musa</taxon>
    </lineage>
</organism>
<evidence type="ECO:0000313" key="4">
    <source>
        <dbReference type="Proteomes" id="UP000012960"/>
    </source>
</evidence>
<dbReference type="InParanoid" id="A0A804HYZ8"/>
<feature type="compositionally biased region" description="Low complexity" evidence="1">
    <location>
        <begin position="43"/>
        <end position="75"/>
    </location>
</feature>